<dbReference type="GO" id="GO:0016787">
    <property type="term" value="F:hydrolase activity"/>
    <property type="evidence" value="ECO:0007669"/>
    <property type="project" value="UniProtKB-KW"/>
</dbReference>
<dbReference type="EMBL" id="JAJJMN010000001">
    <property type="protein sequence ID" value="MCC9018030.1"/>
    <property type="molecule type" value="Genomic_DNA"/>
</dbReference>
<organism evidence="3 4">
    <name type="scientific">Flavobacterium lipolyticum</name>
    <dbReference type="NCBI Taxonomy" id="2893754"/>
    <lineage>
        <taxon>Bacteria</taxon>
        <taxon>Pseudomonadati</taxon>
        <taxon>Bacteroidota</taxon>
        <taxon>Flavobacteriia</taxon>
        <taxon>Flavobacteriales</taxon>
        <taxon>Flavobacteriaceae</taxon>
        <taxon>Flavobacterium</taxon>
    </lineage>
</organism>
<dbReference type="RefSeq" id="WP_229999438.1">
    <property type="nucleotide sequence ID" value="NZ_JAJJMN010000001.1"/>
</dbReference>
<evidence type="ECO:0000259" key="2">
    <source>
        <dbReference type="Pfam" id="PF13472"/>
    </source>
</evidence>
<evidence type="ECO:0000256" key="1">
    <source>
        <dbReference type="SAM" id="SignalP"/>
    </source>
</evidence>
<dbReference type="InterPro" id="IPR013830">
    <property type="entry name" value="SGNH_hydro"/>
</dbReference>
<gene>
    <name evidence="3" type="ORF">LNQ34_09620</name>
</gene>
<dbReference type="InterPro" id="IPR036514">
    <property type="entry name" value="SGNH_hydro_sf"/>
</dbReference>
<feature type="domain" description="SGNH hydrolase-type esterase" evidence="2">
    <location>
        <begin position="45"/>
        <end position="227"/>
    </location>
</feature>
<reference evidence="3" key="1">
    <citation type="submission" date="2021-11" db="EMBL/GenBank/DDBJ databases">
        <title>Description of novel Flavobacterium species.</title>
        <authorList>
            <person name="Saticioglu I.B."/>
            <person name="Ay H."/>
            <person name="Altun S."/>
            <person name="Duman M."/>
        </authorList>
    </citation>
    <scope>NUCLEOTIDE SEQUENCE</scope>
    <source>
        <strain evidence="3">F-126</strain>
    </source>
</reference>
<evidence type="ECO:0000313" key="3">
    <source>
        <dbReference type="EMBL" id="MCC9018030.1"/>
    </source>
</evidence>
<dbReference type="Pfam" id="PF13472">
    <property type="entry name" value="Lipase_GDSL_2"/>
    <property type="match status" value="1"/>
</dbReference>
<dbReference type="Proteomes" id="UP001430700">
    <property type="component" value="Unassembled WGS sequence"/>
</dbReference>
<feature type="signal peptide" evidence="1">
    <location>
        <begin position="1"/>
        <end position="26"/>
    </location>
</feature>
<feature type="chain" id="PRO_5046348309" evidence="1">
    <location>
        <begin position="27"/>
        <end position="243"/>
    </location>
</feature>
<proteinExistence type="predicted"/>
<dbReference type="Gene3D" id="3.40.50.1110">
    <property type="entry name" value="SGNH hydrolase"/>
    <property type="match status" value="1"/>
</dbReference>
<sequence>MKLHFKQIVIVILSIFLLSCSSDENTAEISTFPITPLLGSIKYLALGDSYTIGQSVCETCRFPEQLKSSLTAIYPQASFSLKIIATTGWTTTNLISAINTQNPDPNYDLVTLLIGVNNQYQGKSFSIYEKEFPELVEKAIVLAKGNKERVIVISIPDYAYTPFGKIQMEGEGERISSEINQYNSFAESYCKLNNIVFVSITDISRKGLDNPDLVAADGLHPSAKAYTLFTERILPLVRVALQN</sequence>
<keyword evidence="3" id="KW-0378">Hydrolase</keyword>
<dbReference type="PROSITE" id="PS51257">
    <property type="entry name" value="PROKAR_LIPOPROTEIN"/>
    <property type="match status" value="1"/>
</dbReference>
<comment type="caution">
    <text evidence="3">The sequence shown here is derived from an EMBL/GenBank/DDBJ whole genome shotgun (WGS) entry which is preliminary data.</text>
</comment>
<accession>A0ABS8LZL7</accession>
<evidence type="ECO:0000313" key="4">
    <source>
        <dbReference type="Proteomes" id="UP001430700"/>
    </source>
</evidence>
<dbReference type="CDD" id="cd01832">
    <property type="entry name" value="SGNH_hydrolase_like_1"/>
    <property type="match status" value="1"/>
</dbReference>
<keyword evidence="4" id="KW-1185">Reference proteome</keyword>
<protein>
    <submittedName>
        <fullName evidence="3">SGNH/GDSL hydrolase family protein</fullName>
    </submittedName>
</protein>
<keyword evidence="1" id="KW-0732">Signal</keyword>
<dbReference type="SUPFAM" id="SSF52266">
    <property type="entry name" value="SGNH hydrolase"/>
    <property type="match status" value="1"/>
</dbReference>
<name>A0ABS8LZL7_9FLAO</name>